<dbReference type="Pfam" id="PF13384">
    <property type="entry name" value="HTH_23"/>
    <property type="match status" value="1"/>
</dbReference>
<proteinExistence type="predicted"/>
<name>D2MP52_9FIRM</name>
<dbReference type="OrthoDB" id="2164323at2"/>
<dbReference type="GO" id="GO:0043565">
    <property type="term" value="F:sequence-specific DNA binding"/>
    <property type="evidence" value="ECO:0007669"/>
    <property type="project" value="InterPro"/>
</dbReference>
<dbReference type="Gene3D" id="1.10.10.10">
    <property type="entry name" value="Winged helix-like DNA-binding domain superfamily/Winged helix DNA-binding domain"/>
    <property type="match status" value="1"/>
</dbReference>
<evidence type="ECO:0000313" key="1">
    <source>
        <dbReference type="EMBL" id="EFC05672.1"/>
    </source>
</evidence>
<dbReference type="AlphaFoldDB" id="D2MP52"/>
<dbReference type="RefSeq" id="WP_006627173.1">
    <property type="nucleotide sequence ID" value="NZ_ADFR01000008.1"/>
</dbReference>
<dbReference type="SUPFAM" id="SSF48295">
    <property type="entry name" value="TrpR-like"/>
    <property type="match status" value="1"/>
</dbReference>
<dbReference type="EMBL" id="ADFR01000008">
    <property type="protein sequence ID" value="EFC05672.1"/>
    <property type="molecule type" value="Genomic_DNA"/>
</dbReference>
<protein>
    <recommendedName>
        <fullName evidence="3">Transposase</fullName>
    </recommendedName>
</protein>
<evidence type="ECO:0008006" key="3">
    <source>
        <dbReference type="Google" id="ProtNLM"/>
    </source>
</evidence>
<dbReference type="InterPro" id="IPR010921">
    <property type="entry name" value="Trp_repressor/repl_initiator"/>
</dbReference>
<dbReference type="STRING" id="679192.HMPREF9013_0277"/>
<sequence length="64" mass="7566">MSKYSYEERLEAVLRVVEEGMSYEASSKVLKTVQGQVQRWVNRYEKYGPEGLLLHDDTYTGEYR</sequence>
<keyword evidence="2" id="KW-1185">Reference proteome</keyword>
<accession>D2MP52</accession>
<evidence type="ECO:0000313" key="2">
    <source>
        <dbReference type="Proteomes" id="UP000005017"/>
    </source>
</evidence>
<dbReference type="InterPro" id="IPR036388">
    <property type="entry name" value="WH-like_DNA-bd_sf"/>
</dbReference>
<organism evidence="1 2">
    <name type="scientific">Bulleidia extructa W1219</name>
    <dbReference type="NCBI Taxonomy" id="679192"/>
    <lineage>
        <taxon>Bacteria</taxon>
        <taxon>Bacillati</taxon>
        <taxon>Bacillota</taxon>
        <taxon>Erysipelotrichia</taxon>
        <taxon>Erysipelotrichales</taxon>
        <taxon>Erysipelotrichaceae</taxon>
        <taxon>Bulleidia</taxon>
    </lineage>
</organism>
<gene>
    <name evidence="1" type="ORF">HMPREF9013_0277</name>
</gene>
<comment type="caution">
    <text evidence="1">The sequence shown here is derived from an EMBL/GenBank/DDBJ whole genome shotgun (WGS) entry which is preliminary data.</text>
</comment>
<dbReference type="Proteomes" id="UP000005017">
    <property type="component" value="Unassembled WGS sequence"/>
</dbReference>
<reference evidence="2" key="1">
    <citation type="submission" date="2009-12" db="EMBL/GenBank/DDBJ databases">
        <title>Sequence of Clostridiales genomosp. BVAB3 str. UPII9-5.</title>
        <authorList>
            <person name="Madupu R."/>
            <person name="Durkin A.S."/>
            <person name="Torralba M."/>
            <person name="Methe B."/>
            <person name="Sutton G.G."/>
            <person name="Strausberg R.L."/>
            <person name="Nelson K.E."/>
        </authorList>
    </citation>
    <scope>NUCLEOTIDE SEQUENCE [LARGE SCALE GENOMIC DNA]</scope>
    <source>
        <strain evidence="2">W1219</strain>
    </source>
</reference>